<dbReference type="Gene3D" id="2.60.40.1080">
    <property type="match status" value="1"/>
</dbReference>
<dbReference type="Pfam" id="PF02368">
    <property type="entry name" value="Big_2"/>
    <property type="match status" value="1"/>
</dbReference>
<dbReference type="SUPFAM" id="SSF49373">
    <property type="entry name" value="Invasin/intimin cell-adhesion fragments"/>
    <property type="match status" value="1"/>
</dbReference>
<proteinExistence type="predicted"/>
<sequence length="176" mass="18422">MADILKIYKDDEVVASAERGEDGKANVTIEGLDADTEYEAGTYQAAFSNDNGESDKTDVPGFKTNPIKVTGVSLDKESLTLNVGDTETIQPTVAPSTATNKGVAYASSNRDVATVNEDGTITAIADGTANIEVTTEDGNKKATCAVTVETEEEPAPDKPDNVEVEANENDADVSAE</sequence>
<dbReference type="InterPro" id="IPR008964">
    <property type="entry name" value="Invasin/intimin_cell_adhesion"/>
</dbReference>
<feature type="domain" description="BIG2" evidence="2">
    <location>
        <begin position="68"/>
        <end position="145"/>
    </location>
</feature>
<protein>
    <recommendedName>
        <fullName evidence="2">BIG2 domain-containing protein</fullName>
    </recommendedName>
</protein>
<name>A0A077RGT4_STAXY</name>
<reference evidence="3" key="1">
    <citation type="journal article" date="2014" name="Antimicrob. Agents Chemother.">
        <title>The Novel Macrolide-Lincosamide-Streptogramin B Resistance Gene erm(44) Is Associated with a Prophage in Staphylococcus xylosus.</title>
        <authorList>
            <person name="Wipf J.R."/>
            <person name="Schwendener S."/>
            <person name="Perreten V."/>
        </authorList>
    </citation>
    <scope>NUCLEOTIDE SEQUENCE</scope>
    <source>
        <strain evidence="3">JW4341</strain>
    </source>
</reference>
<dbReference type="AlphaFoldDB" id="A0A077RGT4"/>
<organism evidence="3">
    <name type="scientific">Staphylococcus xylosus</name>
    <dbReference type="NCBI Taxonomy" id="1288"/>
    <lineage>
        <taxon>Bacteria</taxon>
        <taxon>Bacillati</taxon>
        <taxon>Bacillota</taxon>
        <taxon>Bacilli</taxon>
        <taxon>Bacillales</taxon>
        <taxon>Staphylococcaceae</taxon>
        <taxon>Staphylococcus</taxon>
    </lineage>
</organism>
<feature type="region of interest" description="Disordered" evidence="1">
    <location>
        <begin position="147"/>
        <end position="176"/>
    </location>
</feature>
<dbReference type="SMART" id="SM00635">
    <property type="entry name" value="BID_2"/>
    <property type="match status" value="1"/>
</dbReference>
<evidence type="ECO:0000259" key="2">
    <source>
        <dbReference type="SMART" id="SM00635"/>
    </source>
</evidence>
<dbReference type="EMBL" id="HG796218">
    <property type="protein sequence ID" value="CDL65132.1"/>
    <property type="molecule type" value="Genomic_DNA"/>
</dbReference>
<accession>A0A077RGT4</accession>
<evidence type="ECO:0000313" key="3">
    <source>
        <dbReference type="EMBL" id="CDL65132.1"/>
    </source>
</evidence>
<evidence type="ECO:0000256" key="1">
    <source>
        <dbReference type="SAM" id="MobiDB-lite"/>
    </source>
</evidence>
<feature type="compositionally biased region" description="Acidic residues" evidence="1">
    <location>
        <begin position="162"/>
        <end position="176"/>
    </location>
</feature>
<dbReference type="InterPro" id="IPR003343">
    <property type="entry name" value="Big_2"/>
</dbReference>